<feature type="transmembrane region" description="Helical" evidence="1">
    <location>
        <begin position="208"/>
        <end position="228"/>
    </location>
</feature>
<comment type="caution">
    <text evidence="2">The sequence shown here is derived from an EMBL/GenBank/DDBJ whole genome shotgun (WGS) entry which is preliminary data.</text>
</comment>
<keyword evidence="3" id="KW-1185">Reference proteome</keyword>
<organism evidence="2 3">
    <name type="scientific">Labrys wisconsinensis</name>
    <dbReference type="NCBI Taxonomy" id="425677"/>
    <lineage>
        <taxon>Bacteria</taxon>
        <taxon>Pseudomonadati</taxon>
        <taxon>Pseudomonadota</taxon>
        <taxon>Alphaproteobacteria</taxon>
        <taxon>Hyphomicrobiales</taxon>
        <taxon>Xanthobacteraceae</taxon>
        <taxon>Labrys</taxon>
    </lineage>
</organism>
<protein>
    <submittedName>
        <fullName evidence="2">Cobalt transporter CbtA</fullName>
    </submittedName>
</protein>
<dbReference type="Pfam" id="PF09490">
    <property type="entry name" value="CbtA"/>
    <property type="match status" value="1"/>
</dbReference>
<dbReference type="RefSeq" id="WP_307283820.1">
    <property type="nucleotide sequence ID" value="NZ_JAUSVX010000022.1"/>
</dbReference>
<keyword evidence="1" id="KW-0472">Membrane</keyword>
<feature type="transmembrane region" description="Helical" evidence="1">
    <location>
        <begin position="63"/>
        <end position="87"/>
    </location>
</feature>
<sequence>MVGSLLLRGMLVGIVAGLLAFGVGKVFGEPMVDRAIAFEEQTSEAKGEAPEPELVSRPTQAGIGLFTGVIVYGAAIGGLFALVFAFVHGRVGSFGARSTAALLALAGFVSIVLVPDLKYPPNPPAVGNPDTIGSRTGLFFTMIVISVAALVIAIRLARRLAARHGGWNAALIAAAAYVAIVVVGQYALPGINEVPEQFSAVVLWQFRVASLGIHVVLWGTIGLLFGALTERALARDRGYPARLVPSR</sequence>
<proteinExistence type="predicted"/>
<feature type="transmembrane region" description="Helical" evidence="1">
    <location>
        <begin position="137"/>
        <end position="157"/>
    </location>
</feature>
<keyword evidence="1" id="KW-1133">Transmembrane helix</keyword>
<dbReference type="EMBL" id="JAUSVX010000022">
    <property type="protein sequence ID" value="MDQ0474345.1"/>
    <property type="molecule type" value="Genomic_DNA"/>
</dbReference>
<evidence type="ECO:0000313" key="3">
    <source>
        <dbReference type="Proteomes" id="UP001242480"/>
    </source>
</evidence>
<accession>A0ABU0JL60</accession>
<dbReference type="Proteomes" id="UP001242480">
    <property type="component" value="Unassembled WGS sequence"/>
</dbReference>
<dbReference type="InterPro" id="IPR012666">
    <property type="entry name" value="CbtA_put"/>
</dbReference>
<evidence type="ECO:0000313" key="2">
    <source>
        <dbReference type="EMBL" id="MDQ0474345.1"/>
    </source>
</evidence>
<gene>
    <name evidence="2" type="ORF">QO011_007385</name>
</gene>
<name>A0ABU0JL60_9HYPH</name>
<reference evidence="2 3" key="1">
    <citation type="submission" date="2023-07" db="EMBL/GenBank/DDBJ databases">
        <title>Genomic Encyclopedia of Type Strains, Phase IV (KMG-IV): sequencing the most valuable type-strain genomes for metagenomic binning, comparative biology and taxonomic classification.</title>
        <authorList>
            <person name="Goeker M."/>
        </authorList>
    </citation>
    <scope>NUCLEOTIDE SEQUENCE [LARGE SCALE GENOMIC DNA]</scope>
    <source>
        <strain evidence="2 3">DSM 19619</strain>
    </source>
</reference>
<feature type="transmembrane region" description="Helical" evidence="1">
    <location>
        <begin position="169"/>
        <end position="188"/>
    </location>
</feature>
<feature type="transmembrane region" description="Helical" evidence="1">
    <location>
        <begin position="99"/>
        <end position="117"/>
    </location>
</feature>
<evidence type="ECO:0000256" key="1">
    <source>
        <dbReference type="SAM" id="Phobius"/>
    </source>
</evidence>
<keyword evidence="1" id="KW-0812">Transmembrane</keyword>